<name>A0A7Y0K6K1_9BACI</name>
<keyword evidence="4" id="KW-1185">Reference proteome</keyword>
<dbReference type="PANTHER" id="PTHR21198">
    <property type="entry name" value="GLUTAMATE RACEMASE"/>
    <property type="match status" value="1"/>
</dbReference>
<comment type="caution">
    <text evidence="3">The sequence shown here is derived from an EMBL/GenBank/DDBJ whole genome shotgun (WGS) entry which is preliminary data.</text>
</comment>
<evidence type="ECO:0000313" key="3">
    <source>
        <dbReference type="EMBL" id="NMO76149.1"/>
    </source>
</evidence>
<dbReference type="InterPro" id="IPR004380">
    <property type="entry name" value="Asp_race"/>
</dbReference>
<dbReference type="PANTHER" id="PTHR21198:SF7">
    <property type="entry name" value="ASPARTATE-GLUTAMATE RACEMASE FAMILY"/>
    <property type="match status" value="1"/>
</dbReference>
<dbReference type="Gene3D" id="3.40.50.1860">
    <property type="match status" value="2"/>
</dbReference>
<proteinExistence type="inferred from homology"/>
<dbReference type="InterPro" id="IPR018187">
    <property type="entry name" value="Asp/Glu_racemase_AS_1"/>
</dbReference>
<dbReference type="AlphaFoldDB" id="A0A7Y0K6K1"/>
<evidence type="ECO:0000256" key="2">
    <source>
        <dbReference type="ARBA" id="ARBA00023235"/>
    </source>
</evidence>
<organism evidence="3 4">
    <name type="scientific">Niallia alba</name>
    <dbReference type="NCBI Taxonomy" id="2729105"/>
    <lineage>
        <taxon>Bacteria</taxon>
        <taxon>Bacillati</taxon>
        <taxon>Bacillota</taxon>
        <taxon>Bacilli</taxon>
        <taxon>Bacillales</taxon>
        <taxon>Bacillaceae</taxon>
        <taxon>Niallia</taxon>
    </lineage>
</organism>
<evidence type="ECO:0000313" key="4">
    <source>
        <dbReference type="Proteomes" id="UP000588491"/>
    </source>
</evidence>
<protein>
    <submittedName>
        <fullName evidence="3">Aspartate/glutamate racemase family protein</fullName>
    </submittedName>
</protein>
<dbReference type="SUPFAM" id="SSF53681">
    <property type="entry name" value="Aspartate/glutamate racemase"/>
    <property type="match status" value="2"/>
</dbReference>
<evidence type="ECO:0000256" key="1">
    <source>
        <dbReference type="ARBA" id="ARBA00007847"/>
    </source>
</evidence>
<accession>A0A7Y0K6K1</accession>
<gene>
    <name evidence="3" type="ORF">HHU08_03870</name>
</gene>
<dbReference type="NCBIfam" id="TIGR00035">
    <property type="entry name" value="asp_race"/>
    <property type="match status" value="1"/>
</dbReference>
<comment type="similarity">
    <text evidence="1">Belongs to the aspartate/glutamate racemases family.</text>
</comment>
<reference evidence="3 4" key="1">
    <citation type="submission" date="2020-04" db="EMBL/GenBank/DDBJ databases">
        <title>Bacillus sp. UniB3 isolated from commercial digestive syrup.</title>
        <authorList>
            <person name="Thorat V."/>
            <person name="Kirdat K."/>
            <person name="Tiwarekar B."/>
            <person name="Yadav A."/>
        </authorList>
    </citation>
    <scope>NUCLEOTIDE SEQUENCE [LARGE SCALE GENOMIC DNA]</scope>
    <source>
        <strain evidence="3 4">UniB3</strain>
    </source>
</reference>
<dbReference type="InterPro" id="IPR001920">
    <property type="entry name" value="Asp/Glu_race"/>
</dbReference>
<dbReference type="InterPro" id="IPR015942">
    <property type="entry name" value="Asp/Glu/hydantoin_racemase"/>
</dbReference>
<dbReference type="Pfam" id="PF01177">
    <property type="entry name" value="Asp_Glu_race"/>
    <property type="match status" value="1"/>
</dbReference>
<keyword evidence="2" id="KW-0413">Isomerase</keyword>
<dbReference type="GO" id="GO:0047661">
    <property type="term" value="F:amino-acid racemase activity"/>
    <property type="evidence" value="ECO:0007669"/>
    <property type="project" value="InterPro"/>
</dbReference>
<dbReference type="Proteomes" id="UP000588491">
    <property type="component" value="Unassembled WGS sequence"/>
</dbReference>
<dbReference type="InterPro" id="IPR033134">
    <property type="entry name" value="Asp/Glu_racemase_AS_2"/>
</dbReference>
<sequence length="235" mass="26057">MKTIGLIGGLSWESTTDYYRYINTLVKEKMGGLHSAKCLLYSFDFEEIVALQKAGHWEKATELMINAAKTLEAGGADVVLICTNTMHKMAKEVQASLSIPLLHIAEVTGNKAKEAGLKKVGLLGTMFTMEHAFYKEALLDQGIETIVPEKEDRESVHHIIFDELCKGIILPESKKTYMRIIEELIDQGAEGVILGCTEIPLLIKQEDSSIPLFDTTFLHAKAAVSFALTKELTLR</sequence>
<dbReference type="RefSeq" id="WP_169187836.1">
    <property type="nucleotide sequence ID" value="NZ_JABBPK010000001.1"/>
</dbReference>
<dbReference type="EMBL" id="JABBPK010000001">
    <property type="protein sequence ID" value="NMO76149.1"/>
    <property type="molecule type" value="Genomic_DNA"/>
</dbReference>
<dbReference type="PROSITE" id="PS00924">
    <property type="entry name" value="ASP_GLU_RACEMASE_2"/>
    <property type="match status" value="1"/>
</dbReference>
<dbReference type="PROSITE" id="PS00923">
    <property type="entry name" value="ASP_GLU_RACEMASE_1"/>
    <property type="match status" value="1"/>
</dbReference>